<evidence type="ECO:0000313" key="2">
    <source>
        <dbReference type="Proteomes" id="UP000620124"/>
    </source>
</evidence>
<name>A0A8H6Y6B8_9AGAR</name>
<evidence type="ECO:0008006" key="3">
    <source>
        <dbReference type="Google" id="ProtNLM"/>
    </source>
</evidence>
<keyword evidence="2" id="KW-1185">Reference proteome</keyword>
<dbReference type="Proteomes" id="UP000620124">
    <property type="component" value="Unassembled WGS sequence"/>
</dbReference>
<dbReference type="InterPro" id="IPR032675">
    <property type="entry name" value="LRR_dom_sf"/>
</dbReference>
<dbReference type="Gene3D" id="3.80.10.10">
    <property type="entry name" value="Ribonuclease Inhibitor"/>
    <property type="match status" value="1"/>
</dbReference>
<evidence type="ECO:0000313" key="1">
    <source>
        <dbReference type="EMBL" id="KAF7352657.1"/>
    </source>
</evidence>
<dbReference type="SUPFAM" id="SSF52047">
    <property type="entry name" value="RNI-like"/>
    <property type="match status" value="1"/>
</dbReference>
<dbReference type="OrthoDB" id="3145912at2759"/>
<protein>
    <recommendedName>
        <fullName evidence="3">F-box domain-containing protein</fullName>
    </recommendedName>
</protein>
<proteinExistence type="predicted"/>
<reference evidence="1" key="1">
    <citation type="submission" date="2020-05" db="EMBL/GenBank/DDBJ databases">
        <title>Mycena genomes resolve the evolution of fungal bioluminescence.</title>
        <authorList>
            <person name="Tsai I.J."/>
        </authorList>
    </citation>
    <scope>NUCLEOTIDE SEQUENCE</scope>
    <source>
        <strain evidence="1">CCC161011</strain>
    </source>
</reference>
<organism evidence="1 2">
    <name type="scientific">Mycena venus</name>
    <dbReference type="NCBI Taxonomy" id="2733690"/>
    <lineage>
        <taxon>Eukaryota</taxon>
        <taxon>Fungi</taxon>
        <taxon>Dikarya</taxon>
        <taxon>Basidiomycota</taxon>
        <taxon>Agaricomycotina</taxon>
        <taxon>Agaricomycetes</taxon>
        <taxon>Agaricomycetidae</taxon>
        <taxon>Agaricales</taxon>
        <taxon>Marasmiineae</taxon>
        <taxon>Mycenaceae</taxon>
        <taxon>Mycena</taxon>
    </lineage>
</organism>
<comment type="caution">
    <text evidence="1">The sequence shown here is derived from an EMBL/GenBank/DDBJ whole genome shotgun (WGS) entry which is preliminary data.</text>
</comment>
<accession>A0A8H6Y6B8</accession>
<dbReference type="AlphaFoldDB" id="A0A8H6Y6B8"/>
<sequence length="266" mass="29962">MSIELPMELEREIFELAFEANDRDLSLKQTLCLVSRRVQSWIDRIFYELVSLATDRRARKFLTLIQSNSKPTGFFAASVKYLCLGYSVNSGTACGILAACSQIQSLAYWVGNNSPELPLLVSRLPLRRLSTEVDHFSRIPLSRSTWLSNLTHLELVAWSNFSASKLVGLAHLPCLTHVCLNSEFMVAEHVAMVCSSCPRLQVLIPLNASLSPPIPQSARDRRIVVQTRAREVQAIREWEASYFSRPSVWSRAEATMKERSTSSGQQ</sequence>
<dbReference type="EMBL" id="JACAZI010000009">
    <property type="protein sequence ID" value="KAF7352657.1"/>
    <property type="molecule type" value="Genomic_DNA"/>
</dbReference>
<gene>
    <name evidence="1" type="ORF">MVEN_01231500</name>
</gene>